<dbReference type="Proteomes" id="UP000276133">
    <property type="component" value="Unassembled WGS sequence"/>
</dbReference>
<protein>
    <submittedName>
        <fullName evidence="1">Uncharacterized protein</fullName>
    </submittedName>
</protein>
<accession>A0A3M7RWA9</accession>
<organism evidence="1 2">
    <name type="scientific">Brachionus plicatilis</name>
    <name type="common">Marine rotifer</name>
    <name type="synonym">Brachionus muelleri</name>
    <dbReference type="NCBI Taxonomy" id="10195"/>
    <lineage>
        <taxon>Eukaryota</taxon>
        <taxon>Metazoa</taxon>
        <taxon>Spiralia</taxon>
        <taxon>Gnathifera</taxon>
        <taxon>Rotifera</taxon>
        <taxon>Eurotatoria</taxon>
        <taxon>Monogononta</taxon>
        <taxon>Pseudotrocha</taxon>
        <taxon>Ploima</taxon>
        <taxon>Brachionidae</taxon>
        <taxon>Brachionus</taxon>
    </lineage>
</organism>
<reference evidence="1 2" key="1">
    <citation type="journal article" date="2018" name="Sci. Rep.">
        <title>Genomic signatures of local adaptation to the degree of environmental predictability in rotifers.</title>
        <authorList>
            <person name="Franch-Gras L."/>
            <person name="Hahn C."/>
            <person name="Garcia-Roger E.M."/>
            <person name="Carmona M.J."/>
            <person name="Serra M."/>
            <person name="Gomez A."/>
        </authorList>
    </citation>
    <scope>NUCLEOTIDE SEQUENCE [LARGE SCALE GENOMIC DNA]</scope>
    <source>
        <strain evidence="1">HYR1</strain>
    </source>
</reference>
<dbReference type="EMBL" id="REGN01002490">
    <property type="protein sequence ID" value="RNA27806.1"/>
    <property type="molecule type" value="Genomic_DNA"/>
</dbReference>
<proteinExistence type="predicted"/>
<name>A0A3M7RWA9_BRAPC</name>
<comment type="caution">
    <text evidence="1">The sequence shown here is derived from an EMBL/GenBank/DDBJ whole genome shotgun (WGS) entry which is preliminary data.</text>
</comment>
<keyword evidence="2" id="KW-1185">Reference proteome</keyword>
<evidence type="ECO:0000313" key="1">
    <source>
        <dbReference type="EMBL" id="RNA27806.1"/>
    </source>
</evidence>
<gene>
    <name evidence="1" type="ORF">BpHYR1_001413</name>
</gene>
<evidence type="ECO:0000313" key="2">
    <source>
        <dbReference type="Proteomes" id="UP000276133"/>
    </source>
</evidence>
<dbReference type="AlphaFoldDB" id="A0A3M7RWA9"/>
<sequence length="66" mass="7865">MNKLFKLGINYLSDSKFSNPSRLSELRLINIQNWHFKLEFLRADLQTIIFSDHLIISDRSMRVLNI</sequence>